<reference evidence="3" key="4">
    <citation type="journal article" date="2020" name="Genome Biol. Evol.">
        <title>Complete Genome Sequence of the Polysaccharide-Degrading Rumen Bacterium Pseudobutyrivibrio xylanivorans MA3014 Reveals an Incomplete Glycolytic Pathway.</title>
        <authorList>
            <person name="Palevich N."/>
            <person name="Maclean P.H."/>
            <person name="Kelly W.J."/>
            <person name="Leahy S.C."/>
            <person name="Rakonjac J."/>
            <person name="Attwood G.T."/>
        </authorList>
    </citation>
    <scope>NUCLEOTIDE SEQUENCE</scope>
    <source>
        <strain evidence="3">MA3014</strain>
    </source>
</reference>
<sequence length="287" mass="33353">MKKEIEIKLDNNRYPLLVKDSNGVCLENTGIATVNNDFFIQKWSEEATELYSSLYGENNLFNKEKYEEMKPKLSATLWKIVARLEEINDGSFIVINKEQDLLKINNPIAYALEESNEDEYPEVIDGELVVWPKPETPTSNIFIGGIYSSLINMIEEAKLEYEVFSHVGLCCYDILEENPAENFFIPAITVVQKGFKEYCERIASAPSFVVEVVKSRLQKEYTLKKIPSYKKMGTEVWIIDYVNNRLSLFDTNNNYIEEYKEYEFNQPEECADLIFAEILIKTRKTMI</sequence>
<dbReference type="InterPro" id="IPR008538">
    <property type="entry name" value="Uma2"/>
</dbReference>
<reference evidence="3" key="1">
    <citation type="journal article" date="2018" name="Nat. Biotechnol.">
        <title>Cultivation and sequencing of rumen microbiome members from the Hungate1000 Collection.</title>
        <authorList>
            <consortium name="Hungate1000 project collaborators"/>
            <person name="Seshadri R."/>
            <person name="Leahy S.C."/>
            <person name="Attwood G.T."/>
            <person name="Teh K.H."/>
            <person name="Lambie S.C."/>
            <person name="Cookson A.L."/>
            <person name="Eloe-Fadrosh E.A."/>
            <person name="Pavlopoulos G.A."/>
            <person name="Hadjithomas M."/>
            <person name="Varghese N.J."/>
            <person name="Paez-Espino D."/>
            <person name="Perry R."/>
            <person name="Henderson G."/>
            <person name="Creevey C.J."/>
            <person name="Terrapon N."/>
            <person name="Lapebie P."/>
            <person name="Drula E."/>
            <person name="Lombard V."/>
            <person name="Rubin E."/>
            <person name="Kyrpides N.C."/>
            <person name="Henrissat B."/>
            <person name="Woyke T."/>
            <person name="Ivanova N.N."/>
            <person name="Kelly W.J."/>
        </authorList>
    </citation>
    <scope>NUCLEOTIDE SEQUENCE</scope>
    <source>
        <strain evidence="3">MA3014</strain>
    </source>
</reference>
<dbReference type="EMBL" id="CP043028">
    <property type="protein sequence ID" value="QFJ53395.1"/>
    <property type="molecule type" value="Genomic_DNA"/>
</dbReference>
<dbReference type="InterPro" id="IPR011335">
    <property type="entry name" value="Restrct_endonuc-II-like"/>
</dbReference>
<feature type="domain" description="Putative restriction endonuclease" evidence="1">
    <location>
        <begin position="112"/>
        <end position="269"/>
    </location>
</feature>
<dbReference type="InterPro" id="IPR012296">
    <property type="entry name" value="Nuclease_put_TT1808"/>
</dbReference>
<dbReference type="RefSeq" id="WP_151621940.1">
    <property type="nucleotide sequence ID" value="NZ_CP043028.1"/>
</dbReference>
<name>A0A5P6VM38_PSEXY</name>
<accession>A0A5P6VM38</accession>
<proteinExistence type="predicted"/>
<reference evidence="4" key="3">
    <citation type="submission" date="2019-08" db="EMBL/GenBank/DDBJ databases">
        <title>Complete Genome Sequence of the Polysaccharide-Degrading Rumen Bacterium Pseudobutyrivibrio xylanivorans MA3014.</title>
        <authorList>
            <person name="Palevich N."/>
            <person name="Maclean P.H."/>
            <person name="Kelly W.J."/>
            <person name="Leahy S.C."/>
            <person name="Rakonjac J."/>
            <person name="Attwood G.T."/>
        </authorList>
    </citation>
    <scope>NUCLEOTIDE SEQUENCE [LARGE SCALE GENOMIC DNA]</scope>
    <source>
        <strain evidence="4">MA3014</strain>
    </source>
</reference>
<dbReference type="OrthoDB" id="3196953at2"/>
<dbReference type="Proteomes" id="UP000327030">
    <property type="component" value="Chromosome 1"/>
</dbReference>
<evidence type="ECO:0000313" key="4">
    <source>
        <dbReference type="Proteomes" id="UP000327030"/>
    </source>
</evidence>
<dbReference type="Gene3D" id="3.90.1570.10">
    <property type="entry name" value="tt1808, chain A"/>
    <property type="match status" value="1"/>
</dbReference>
<dbReference type="SUPFAM" id="SSF52980">
    <property type="entry name" value="Restriction endonuclease-like"/>
    <property type="match status" value="1"/>
</dbReference>
<dbReference type="Pfam" id="PF05685">
    <property type="entry name" value="Uma2"/>
    <property type="match status" value="1"/>
</dbReference>
<evidence type="ECO:0000313" key="3">
    <source>
        <dbReference type="EMBL" id="QFJ53472.1"/>
    </source>
</evidence>
<organism evidence="3 4">
    <name type="scientific">Pseudobutyrivibrio xylanivorans</name>
    <dbReference type="NCBI Taxonomy" id="185007"/>
    <lineage>
        <taxon>Bacteria</taxon>
        <taxon>Bacillati</taxon>
        <taxon>Bacillota</taxon>
        <taxon>Clostridia</taxon>
        <taxon>Lachnospirales</taxon>
        <taxon>Lachnospiraceae</taxon>
        <taxon>Pseudobutyrivibrio</taxon>
    </lineage>
</organism>
<dbReference type="KEGG" id="pxv:FXF36_00165"/>
<reference evidence="3" key="2">
    <citation type="journal article" date="2019" name="Appl. Environ. Microbiol.">
        <title>Comparative Genomics of Rumen Butyrivibrio spp. Uncovers a Continuum of Polysaccharide-Degrading Capabilities.</title>
        <authorList>
            <person name="Palevich N."/>
            <person name="Kelly W.J."/>
            <person name="Leahy S.C."/>
            <person name="Denman S."/>
            <person name="Altermann E."/>
            <person name="Rakonjac J."/>
            <person name="Attwood G.T."/>
        </authorList>
    </citation>
    <scope>NUCLEOTIDE SEQUENCE</scope>
    <source>
        <strain evidence="3">MA3014</strain>
    </source>
</reference>
<evidence type="ECO:0000313" key="2">
    <source>
        <dbReference type="EMBL" id="QFJ53395.1"/>
    </source>
</evidence>
<evidence type="ECO:0000259" key="1">
    <source>
        <dbReference type="Pfam" id="PF05685"/>
    </source>
</evidence>
<dbReference type="KEGG" id="pxv:FXF36_00575"/>
<dbReference type="AlphaFoldDB" id="A0A5P6VM38"/>
<dbReference type="EMBL" id="CP043028">
    <property type="protein sequence ID" value="QFJ53472.1"/>
    <property type="molecule type" value="Genomic_DNA"/>
</dbReference>
<protein>
    <recommendedName>
        <fullName evidence="1">Putative restriction endonuclease domain-containing protein</fullName>
    </recommendedName>
</protein>
<gene>
    <name evidence="2" type="ORF">FXF36_00165</name>
    <name evidence="3" type="ORF">FXF36_00575</name>
</gene>